<accession>A0A9X0DLI8</accession>
<keyword evidence="1" id="KW-0812">Transmembrane</keyword>
<evidence type="ECO:0000313" key="3">
    <source>
        <dbReference type="Proteomes" id="UP001152300"/>
    </source>
</evidence>
<feature type="transmembrane region" description="Helical" evidence="1">
    <location>
        <begin position="16"/>
        <end position="34"/>
    </location>
</feature>
<comment type="caution">
    <text evidence="2">The sequence shown here is derived from an EMBL/GenBank/DDBJ whole genome shotgun (WGS) entry which is preliminary data.</text>
</comment>
<keyword evidence="3" id="KW-1185">Reference proteome</keyword>
<protein>
    <submittedName>
        <fullName evidence="2">Uncharacterized protein</fullName>
    </submittedName>
</protein>
<dbReference type="EMBL" id="JAPEIS010000005">
    <property type="protein sequence ID" value="KAJ8066690.1"/>
    <property type="molecule type" value="Genomic_DNA"/>
</dbReference>
<evidence type="ECO:0000256" key="1">
    <source>
        <dbReference type="SAM" id="Phobius"/>
    </source>
</evidence>
<dbReference type="Proteomes" id="UP001152300">
    <property type="component" value="Unassembled WGS sequence"/>
</dbReference>
<evidence type="ECO:0000313" key="2">
    <source>
        <dbReference type="EMBL" id="KAJ8066690.1"/>
    </source>
</evidence>
<keyword evidence="1" id="KW-0472">Membrane</keyword>
<dbReference type="AlphaFoldDB" id="A0A9X0DLI8"/>
<feature type="transmembrane region" description="Helical" evidence="1">
    <location>
        <begin position="55"/>
        <end position="75"/>
    </location>
</feature>
<proteinExistence type="predicted"/>
<organism evidence="2 3">
    <name type="scientific">Sclerotinia nivalis</name>
    <dbReference type="NCBI Taxonomy" id="352851"/>
    <lineage>
        <taxon>Eukaryota</taxon>
        <taxon>Fungi</taxon>
        <taxon>Dikarya</taxon>
        <taxon>Ascomycota</taxon>
        <taxon>Pezizomycotina</taxon>
        <taxon>Leotiomycetes</taxon>
        <taxon>Helotiales</taxon>
        <taxon>Sclerotiniaceae</taxon>
        <taxon>Sclerotinia</taxon>
    </lineage>
</organism>
<gene>
    <name evidence="2" type="ORF">OCU04_005732</name>
</gene>
<reference evidence="2" key="1">
    <citation type="submission" date="2022-11" db="EMBL/GenBank/DDBJ databases">
        <title>Genome Resource of Sclerotinia nivalis Strain SnTB1, a Plant Pathogen Isolated from American Ginseng.</title>
        <authorList>
            <person name="Fan S."/>
        </authorList>
    </citation>
    <scope>NUCLEOTIDE SEQUENCE</scope>
    <source>
        <strain evidence="2">SnTB1</strain>
    </source>
</reference>
<name>A0A9X0DLI8_9HELO</name>
<sequence>MMMGCYRDFGRDALDLYGIALEYLGIYLLIPLFGKYNSNEMQYKILRENLRMKGIWNIGLVVATLGIFVYSTLWLDAEPGSLQLNYLNGHGWLKENCSHLTAFAVC</sequence>
<keyword evidence="1" id="KW-1133">Transmembrane helix</keyword>